<comment type="caution">
    <text evidence="2">The sequence shown here is derived from an EMBL/GenBank/DDBJ whole genome shotgun (WGS) entry which is preliminary data.</text>
</comment>
<protein>
    <recommendedName>
        <fullName evidence="4">Glyoxal oxidase N-terminal domain-containing protein</fullName>
    </recommendedName>
</protein>
<reference evidence="2" key="1">
    <citation type="submission" date="2020-07" db="EMBL/GenBank/DDBJ databases">
        <authorList>
            <person name="Nieuwenhuis M."/>
            <person name="Van De Peppel L.J.J."/>
        </authorList>
    </citation>
    <scope>NUCLEOTIDE SEQUENCE</scope>
    <source>
        <strain evidence="2">AP01</strain>
        <tissue evidence="2">Mycelium</tissue>
    </source>
</reference>
<feature type="signal peptide" evidence="1">
    <location>
        <begin position="1"/>
        <end position="20"/>
    </location>
</feature>
<dbReference type="Proteomes" id="UP000775547">
    <property type="component" value="Unassembled WGS sequence"/>
</dbReference>
<keyword evidence="1" id="KW-0732">Signal</keyword>
<name>A0A9P7G1L6_9AGAR</name>
<sequence>MATTLLHLLAVPMLAVLTLAQTTETIPAPGQPSHTGVPGTFELTGDSLVSAQQLFIGTENNVYLVDKVENNPARIGGHPAWASEWTLTSDAQRTMDARTNTFCAGGNVMGNGTWVNVGGNQAVTYGGAAAASQNGGGPYDDPDGRRSSVRISLYACILFTRLNPAFGLFTPKDLWD</sequence>
<reference evidence="2" key="2">
    <citation type="submission" date="2021-10" db="EMBL/GenBank/DDBJ databases">
        <title>Phylogenomics reveals ancestral predisposition of the termite-cultivated fungus Termitomyces towards a domesticated lifestyle.</title>
        <authorList>
            <person name="Auxier B."/>
            <person name="Grum-Grzhimaylo A."/>
            <person name="Cardenas M.E."/>
            <person name="Lodge J.D."/>
            <person name="Laessoe T."/>
            <person name="Pedersen O."/>
            <person name="Smith M.E."/>
            <person name="Kuyper T.W."/>
            <person name="Franco-Molano E.A."/>
            <person name="Baroni T.J."/>
            <person name="Aanen D.K."/>
        </authorList>
    </citation>
    <scope>NUCLEOTIDE SEQUENCE</scope>
    <source>
        <strain evidence="2">AP01</strain>
        <tissue evidence="2">Mycelium</tissue>
    </source>
</reference>
<organism evidence="2 3">
    <name type="scientific">Asterophora parasitica</name>
    <dbReference type="NCBI Taxonomy" id="117018"/>
    <lineage>
        <taxon>Eukaryota</taxon>
        <taxon>Fungi</taxon>
        <taxon>Dikarya</taxon>
        <taxon>Basidiomycota</taxon>
        <taxon>Agaricomycotina</taxon>
        <taxon>Agaricomycetes</taxon>
        <taxon>Agaricomycetidae</taxon>
        <taxon>Agaricales</taxon>
        <taxon>Tricholomatineae</taxon>
        <taxon>Lyophyllaceae</taxon>
        <taxon>Asterophora</taxon>
    </lineage>
</organism>
<dbReference type="OrthoDB" id="3011541at2759"/>
<dbReference type="AlphaFoldDB" id="A0A9P7G1L6"/>
<keyword evidence="3" id="KW-1185">Reference proteome</keyword>
<gene>
    <name evidence="2" type="ORF">DXG03_003937</name>
</gene>
<evidence type="ECO:0008006" key="4">
    <source>
        <dbReference type="Google" id="ProtNLM"/>
    </source>
</evidence>
<dbReference type="InterPro" id="IPR037293">
    <property type="entry name" value="Gal_Oxidase_central_sf"/>
</dbReference>
<evidence type="ECO:0000313" key="3">
    <source>
        <dbReference type="Proteomes" id="UP000775547"/>
    </source>
</evidence>
<dbReference type="Gene3D" id="2.130.10.80">
    <property type="entry name" value="Galactose oxidase/kelch, beta-propeller"/>
    <property type="match status" value="1"/>
</dbReference>
<feature type="chain" id="PRO_5040286712" description="Glyoxal oxidase N-terminal domain-containing protein" evidence="1">
    <location>
        <begin position="21"/>
        <end position="176"/>
    </location>
</feature>
<evidence type="ECO:0000313" key="2">
    <source>
        <dbReference type="EMBL" id="KAG5641948.1"/>
    </source>
</evidence>
<proteinExistence type="predicted"/>
<dbReference type="EMBL" id="JABCKV010000231">
    <property type="protein sequence ID" value="KAG5641948.1"/>
    <property type="molecule type" value="Genomic_DNA"/>
</dbReference>
<evidence type="ECO:0000256" key="1">
    <source>
        <dbReference type="SAM" id="SignalP"/>
    </source>
</evidence>
<accession>A0A9P7G1L6</accession>